<feature type="chain" id="PRO_5027609605" evidence="1">
    <location>
        <begin position="23"/>
        <end position="122"/>
    </location>
</feature>
<sequence>MNIYSIFIIFFYFLYSTNRASPAKNFHPSSFYFDSDKPNTLIELTQIIDPNAWLGFYSKEKNRAAQVTHLERSLKDYVVRLDRINPFRINFRLFVHLRVLPPSKLPQLLFYPQTQFRRLVRQ</sequence>
<feature type="signal peptide" evidence="1">
    <location>
        <begin position="1"/>
        <end position="22"/>
    </location>
</feature>
<dbReference type="EMBL" id="GISG01185734">
    <property type="protein sequence ID" value="MBA4654948.1"/>
    <property type="molecule type" value="Transcribed_RNA"/>
</dbReference>
<proteinExistence type="predicted"/>
<name>A0A7C9E6G0_OPUST</name>
<dbReference type="AlphaFoldDB" id="A0A7C9E6G0"/>
<organism evidence="2">
    <name type="scientific">Opuntia streptacantha</name>
    <name type="common">Prickly pear cactus</name>
    <name type="synonym">Opuntia cardona</name>
    <dbReference type="NCBI Taxonomy" id="393608"/>
    <lineage>
        <taxon>Eukaryota</taxon>
        <taxon>Viridiplantae</taxon>
        <taxon>Streptophyta</taxon>
        <taxon>Embryophyta</taxon>
        <taxon>Tracheophyta</taxon>
        <taxon>Spermatophyta</taxon>
        <taxon>Magnoliopsida</taxon>
        <taxon>eudicotyledons</taxon>
        <taxon>Gunneridae</taxon>
        <taxon>Pentapetalae</taxon>
        <taxon>Caryophyllales</taxon>
        <taxon>Cactineae</taxon>
        <taxon>Cactaceae</taxon>
        <taxon>Opuntioideae</taxon>
        <taxon>Opuntia</taxon>
    </lineage>
</organism>
<evidence type="ECO:0000256" key="1">
    <source>
        <dbReference type="SAM" id="SignalP"/>
    </source>
</evidence>
<reference evidence="2" key="2">
    <citation type="submission" date="2020-07" db="EMBL/GenBank/DDBJ databases">
        <authorList>
            <person name="Vera ALvarez R."/>
            <person name="Arias-Moreno D.M."/>
            <person name="Jimenez-Jacinto V."/>
            <person name="Jimenez-Bremont J.F."/>
            <person name="Swaminathan K."/>
            <person name="Moose S.P."/>
            <person name="Guerrero-Gonzalez M.L."/>
            <person name="Marino-Ramirez L."/>
            <person name="Landsman D."/>
            <person name="Rodriguez-Kessler M."/>
            <person name="Delgado-Sanchez P."/>
        </authorList>
    </citation>
    <scope>NUCLEOTIDE SEQUENCE</scope>
    <source>
        <tissue evidence="2">Cladode</tissue>
    </source>
</reference>
<evidence type="ECO:0000313" key="2">
    <source>
        <dbReference type="EMBL" id="MBA4654948.1"/>
    </source>
</evidence>
<keyword evidence="1" id="KW-0732">Signal</keyword>
<protein>
    <submittedName>
        <fullName evidence="2">Uncharacterized protein</fullName>
    </submittedName>
</protein>
<reference evidence="2" key="1">
    <citation type="journal article" date="2013" name="J. Plant Res.">
        <title>Effect of fungi and light on seed germination of three Opuntia species from semiarid lands of central Mexico.</title>
        <authorList>
            <person name="Delgado-Sanchez P."/>
            <person name="Jimenez-Bremont J.F."/>
            <person name="Guerrero-Gonzalez Mde L."/>
            <person name="Flores J."/>
        </authorList>
    </citation>
    <scope>NUCLEOTIDE SEQUENCE</scope>
    <source>
        <tissue evidence="2">Cladode</tissue>
    </source>
</reference>
<accession>A0A7C9E6G0</accession>